<evidence type="ECO:0000256" key="1">
    <source>
        <dbReference type="SAM" id="MobiDB-lite"/>
    </source>
</evidence>
<keyword evidence="4" id="KW-1185">Reference proteome</keyword>
<dbReference type="VEuPathDB" id="VectorBase:HLOH_052917"/>
<keyword evidence="2" id="KW-0812">Transmembrane</keyword>
<feature type="compositionally biased region" description="Basic residues" evidence="1">
    <location>
        <begin position="1"/>
        <end position="13"/>
    </location>
</feature>
<organism evidence="3 4">
    <name type="scientific">Haemaphysalis longicornis</name>
    <name type="common">Bush tick</name>
    <dbReference type="NCBI Taxonomy" id="44386"/>
    <lineage>
        <taxon>Eukaryota</taxon>
        <taxon>Metazoa</taxon>
        <taxon>Ecdysozoa</taxon>
        <taxon>Arthropoda</taxon>
        <taxon>Chelicerata</taxon>
        <taxon>Arachnida</taxon>
        <taxon>Acari</taxon>
        <taxon>Parasitiformes</taxon>
        <taxon>Ixodida</taxon>
        <taxon>Ixodoidea</taxon>
        <taxon>Ixodidae</taxon>
        <taxon>Haemaphysalinae</taxon>
        <taxon>Haemaphysalis</taxon>
    </lineage>
</organism>
<gene>
    <name evidence="3" type="ORF">HPB48_022837</name>
</gene>
<feature type="compositionally biased region" description="Polar residues" evidence="1">
    <location>
        <begin position="75"/>
        <end position="85"/>
    </location>
</feature>
<protein>
    <submittedName>
        <fullName evidence="3">Uncharacterized protein</fullName>
    </submittedName>
</protein>
<dbReference type="EMBL" id="JABSTR010000005">
    <property type="protein sequence ID" value="KAH9371982.1"/>
    <property type="molecule type" value="Genomic_DNA"/>
</dbReference>
<feature type="transmembrane region" description="Helical" evidence="2">
    <location>
        <begin position="247"/>
        <end position="268"/>
    </location>
</feature>
<feature type="compositionally biased region" description="Polar residues" evidence="1">
    <location>
        <begin position="205"/>
        <end position="221"/>
    </location>
</feature>
<sequence>MGRARKSKGKGRAGRQDPQPTTANKNATPRKKHRTKSPRRASSKMSTSQRRSRRPSAVTGDALADPPSGALATVASGNHSDSPRSATAERPAPRSTGPTHPTISTAAQATSPPGKDASRCATTTSEPYNPSSPGTDKPDLRQESGFQAPPSKSTHQAEDTQAAEVAEPNEGGSVPHEVAAKPPLGLSLLPGFLDQLRGGYERDATSSTRQPSEFSSKSTDQPPSPGIPKPTGPAGPEAPSSDTVQRLLSALGWAALAAAHVYTGWLAWRSWAVHEPLSLAGDRCPDTGLLVAMLVATHSYTALLVLRKTGLWEPLVDTLAAAAKLTGVAIKGCSCIKPVLWTACFAALLARATLNSSAAMEGPICAAGQLVLLAGCCAYSRHPKSIRWTIPMSALLAHYLLALLFVHLGAGHELLACTKPLIARQARLLNIR</sequence>
<feature type="region of interest" description="Disordered" evidence="1">
    <location>
        <begin position="1"/>
        <end position="182"/>
    </location>
</feature>
<keyword evidence="2" id="KW-0472">Membrane</keyword>
<proteinExistence type="predicted"/>
<accession>A0A9J6G0L2</accession>
<feature type="compositionally biased region" description="Basic residues" evidence="1">
    <location>
        <begin position="28"/>
        <end position="42"/>
    </location>
</feature>
<feature type="region of interest" description="Disordered" evidence="1">
    <location>
        <begin position="202"/>
        <end position="242"/>
    </location>
</feature>
<feature type="transmembrane region" description="Helical" evidence="2">
    <location>
        <begin position="288"/>
        <end position="306"/>
    </location>
</feature>
<name>A0A9J6G0L2_HAELO</name>
<feature type="compositionally biased region" description="Polar residues" evidence="1">
    <location>
        <begin position="18"/>
        <end position="27"/>
    </location>
</feature>
<keyword evidence="2" id="KW-1133">Transmembrane helix</keyword>
<feature type="compositionally biased region" description="Pro residues" evidence="1">
    <location>
        <begin position="222"/>
        <end position="233"/>
    </location>
</feature>
<comment type="caution">
    <text evidence="3">The sequence shown here is derived from an EMBL/GenBank/DDBJ whole genome shotgun (WGS) entry which is preliminary data.</text>
</comment>
<evidence type="ECO:0000313" key="4">
    <source>
        <dbReference type="Proteomes" id="UP000821853"/>
    </source>
</evidence>
<feature type="transmembrane region" description="Helical" evidence="2">
    <location>
        <begin position="388"/>
        <end position="410"/>
    </location>
</feature>
<reference evidence="3 4" key="1">
    <citation type="journal article" date="2020" name="Cell">
        <title>Large-Scale Comparative Analyses of Tick Genomes Elucidate Their Genetic Diversity and Vector Capacities.</title>
        <authorList>
            <consortium name="Tick Genome and Microbiome Consortium (TIGMIC)"/>
            <person name="Jia N."/>
            <person name="Wang J."/>
            <person name="Shi W."/>
            <person name="Du L."/>
            <person name="Sun Y."/>
            <person name="Zhan W."/>
            <person name="Jiang J.F."/>
            <person name="Wang Q."/>
            <person name="Zhang B."/>
            <person name="Ji P."/>
            <person name="Bell-Sakyi L."/>
            <person name="Cui X.M."/>
            <person name="Yuan T.T."/>
            <person name="Jiang B.G."/>
            <person name="Yang W.F."/>
            <person name="Lam T.T."/>
            <person name="Chang Q.C."/>
            <person name="Ding S.J."/>
            <person name="Wang X.J."/>
            <person name="Zhu J.G."/>
            <person name="Ruan X.D."/>
            <person name="Zhao L."/>
            <person name="Wei J.T."/>
            <person name="Ye R.Z."/>
            <person name="Que T.C."/>
            <person name="Du C.H."/>
            <person name="Zhou Y.H."/>
            <person name="Cheng J.X."/>
            <person name="Dai P.F."/>
            <person name="Guo W.B."/>
            <person name="Han X.H."/>
            <person name="Huang E.J."/>
            <person name="Li L.F."/>
            <person name="Wei W."/>
            <person name="Gao Y.C."/>
            <person name="Liu J.Z."/>
            <person name="Shao H.Z."/>
            <person name="Wang X."/>
            <person name="Wang C.C."/>
            <person name="Yang T.C."/>
            <person name="Huo Q.B."/>
            <person name="Li W."/>
            <person name="Chen H.Y."/>
            <person name="Chen S.E."/>
            <person name="Zhou L.G."/>
            <person name="Ni X.B."/>
            <person name="Tian J.H."/>
            <person name="Sheng Y."/>
            <person name="Liu T."/>
            <person name="Pan Y.S."/>
            <person name="Xia L.Y."/>
            <person name="Li J."/>
            <person name="Zhao F."/>
            <person name="Cao W.C."/>
        </authorList>
    </citation>
    <scope>NUCLEOTIDE SEQUENCE [LARGE SCALE GENOMIC DNA]</scope>
    <source>
        <strain evidence="3">HaeL-2018</strain>
    </source>
</reference>
<evidence type="ECO:0000256" key="2">
    <source>
        <dbReference type="SAM" id="Phobius"/>
    </source>
</evidence>
<feature type="compositionally biased region" description="Polar residues" evidence="1">
    <location>
        <begin position="120"/>
        <end position="134"/>
    </location>
</feature>
<dbReference type="AlphaFoldDB" id="A0A9J6G0L2"/>
<evidence type="ECO:0000313" key="3">
    <source>
        <dbReference type="EMBL" id="KAH9371982.1"/>
    </source>
</evidence>
<dbReference type="Proteomes" id="UP000821853">
    <property type="component" value="Chromosome 3"/>
</dbReference>
<feature type="compositionally biased region" description="Polar residues" evidence="1">
    <location>
        <begin position="96"/>
        <end position="111"/>
    </location>
</feature>